<dbReference type="CDD" id="cd11070">
    <property type="entry name" value="CYP56-like"/>
    <property type="match status" value="1"/>
</dbReference>
<organism evidence="9 10">
    <name type="scientific">Knufia peltigerae</name>
    <dbReference type="NCBI Taxonomy" id="1002370"/>
    <lineage>
        <taxon>Eukaryota</taxon>
        <taxon>Fungi</taxon>
        <taxon>Dikarya</taxon>
        <taxon>Ascomycota</taxon>
        <taxon>Pezizomycotina</taxon>
        <taxon>Eurotiomycetes</taxon>
        <taxon>Chaetothyriomycetidae</taxon>
        <taxon>Chaetothyriales</taxon>
        <taxon>Trichomeriaceae</taxon>
        <taxon>Knufia</taxon>
    </lineage>
</organism>
<proteinExistence type="inferred from homology"/>
<keyword evidence="7" id="KW-0503">Monooxygenase</keyword>
<evidence type="ECO:0000256" key="3">
    <source>
        <dbReference type="ARBA" id="ARBA00022723"/>
    </source>
</evidence>
<dbReference type="EMBL" id="JAPDRN010000021">
    <property type="protein sequence ID" value="KAJ9638531.1"/>
    <property type="molecule type" value="Genomic_DNA"/>
</dbReference>
<feature type="binding site" description="axial binding residue" evidence="6">
    <location>
        <position position="496"/>
    </location>
    <ligand>
        <name>heme</name>
        <dbReference type="ChEBI" id="CHEBI:30413"/>
    </ligand>
    <ligandPart>
        <name>Fe</name>
        <dbReference type="ChEBI" id="CHEBI:18248"/>
    </ligandPart>
</feature>
<keyword evidence="8" id="KW-1133">Transmembrane helix</keyword>
<evidence type="ECO:0000256" key="4">
    <source>
        <dbReference type="ARBA" id="ARBA00023002"/>
    </source>
</evidence>
<evidence type="ECO:0000256" key="7">
    <source>
        <dbReference type="RuleBase" id="RU000461"/>
    </source>
</evidence>
<dbReference type="GO" id="GO:0004497">
    <property type="term" value="F:monooxygenase activity"/>
    <property type="evidence" value="ECO:0007669"/>
    <property type="project" value="UniProtKB-KW"/>
</dbReference>
<dbReference type="Pfam" id="PF00067">
    <property type="entry name" value="p450"/>
    <property type="match status" value="1"/>
</dbReference>
<keyword evidence="10" id="KW-1185">Reference proteome</keyword>
<keyword evidence="3 6" id="KW-0479">Metal-binding</keyword>
<protein>
    <recommendedName>
        <fullName evidence="11">Cytochrome P450</fullName>
    </recommendedName>
</protein>
<keyword evidence="4 7" id="KW-0560">Oxidoreductase</keyword>
<dbReference type="InterPro" id="IPR002401">
    <property type="entry name" value="Cyt_P450_E_grp-I"/>
</dbReference>
<evidence type="ECO:0000256" key="6">
    <source>
        <dbReference type="PIRSR" id="PIRSR602401-1"/>
    </source>
</evidence>
<comment type="caution">
    <text evidence="9">The sequence shown here is derived from an EMBL/GenBank/DDBJ whole genome shotgun (WGS) entry which is preliminary data.</text>
</comment>
<comment type="cofactor">
    <cofactor evidence="1 6">
        <name>heme</name>
        <dbReference type="ChEBI" id="CHEBI:30413"/>
    </cofactor>
</comment>
<reference evidence="9" key="1">
    <citation type="submission" date="2022-10" db="EMBL/GenBank/DDBJ databases">
        <title>Culturing micro-colonial fungi from biological soil crusts in the Mojave desert and describing Neophaeococcomyces mojavensis, and introducing the new genera and species Taxawa tesnikishii.</title>
        <authorList>
            <person name="Kurbessoian T."/>
            <person name="Stajich J.E."/>
        </authorList>
    </citation>
    <scope>NUCLEOTIDE SEQUENCE</scope>
    <source>
        <strain evidence="9">TK_35</strain>
    </source>
</reference>
<dbReference type="PRINTS" id="PR00463">
    <property type="entry name" value="EP450I"/>
</dbReference>
<evidence type="ECO:0000256" key="1">
    <source>
        <dbReference type="ARBA" id="ARBA00001971"/>
    </source>
</evidence>
<dbReference type="InterPro" id="IPR001128">
    <property type="entry name" value="Cyt_P450"/>
</dbReference>
<dbReference type="InterPro" id="IPR017972">
    <property type="entry name" value="Cyt_P450_CS"/>
</dbReference>
<evidence type="ECO:0008006" key="11">
    <source>
        <dbReference type="Google" id="ProtNLM"/>
    </source>
</evidence>
<evidence type="ECO:0000256" key="2">
    <source>
        <dbReference type="ARBA" id="ARBA00010617"/>
    </source>
</evidence>
<dbReference type="Gene3D" id="1.10.630.10">
    <property type="entry name" value="Cytochrome P450"/>
    <property type="match status" value="1"/>
</dbReference>
<evidence type="ECO:0000256" key="5">
    <source>
        <dbReference type="ARBA" id="ARBA00023004"/>
    </source>
</evidence>
<dbReference type="GO" id="GO:0005506">
    <property type="term" value="F:iron ion binding"/>
    <property type="evidence" value="ECO:0007669"/>
    <property type="project" value="InterPro"/>
</dbReference>
<sequence length="566" mass="64426">MAITFLSLVYILILGWVSLRAFRLTRNYLEARKLGLPIIVIPVSKEDRWWIIIWGKFAWIQQIPILGYWLPYSHHAWSLHERHRPHLKHGDAFVIVSPTANELVINDPQVGMEIQAQYKSWYKPNTLYDVFDIFGPCMITANGEDWQRHRRIVNPAFREQNHRLVWEESLRQTRQMLDVIGRRLPSASLTLLNVRNNAALIAMHVLSGAGFGHGHDFEGGLQHVPAGHTRSLADTLLYLLNNLLYFIVFMYWGWLGYLGPGKYKEVMGVAAEFRHYMKEVIAYNRATTQGGGGGGGQNADIVSALVEADEAAKREEKTFGIAGGRPIHLTDEELFGNLFLFNMAGYETTANAITYTIPYLAANRAVQDWVGQEIDGVFNTHETLKYEEVFPLLVRVLAVMYETLRLWGPATDVARWASSNDETLRINGEKKVIPKRMYVSTNFYGIHSDPRWWGEDSLQWRPQRWIQVDPKTGKESIAPPPKGAAYLAWSAGPRVCPGRKFSQVEFVAVISTILRKYRLDPMIIEGKTSTKEEARDALIREIDGSGYVVTPRFRNPENAGVVFVGR</sequence>
<dbReference type="GO" id="GO:0016705">
    <property type="term" value="F:oxidoreductase activity, acting on paired donors, with incorporation or reduction of molecular oxygen"/>
    <property type="evidence" value="ECO:0007669"/>
    <property type="project" value="InterPro"/>
</dbReference>
<dbReference type="SUPFAM" id="SSF48264">
    <property type="entry name" value="Cytochrome P450"/>
    <property type="match status" value="1"/>
</dbReference>
<keyword evidence="5 6" id="KW-0408">Iron</keyword>
<dbReference type="InterPro" id="IPR050121">
    <property type="entry name" value="Cytochrome_P450_monoxygenase"/>
</dbReference>
<keyword evidence="8" id="KW-0812">Transmembrane</keyword>
<name>A0AA38Y7U8_9EURO</name>
<evidence type="ECO:0000256" key="8">
    <source>
        <dbReference type="SAM" id="Phobius"/>
    </source>
</evidence>
<gene>
    <name evidence="9" type="ORF">H2204_004302</name>
</gene>
<evidence type="ECO:0000313" key="9">
    <source>
        <dbReference type="EMBL" id="KAJ9638531.1"/>
    </source>
</evidence>
<dbReference type="AlphaFoldDB" id="A0AA38Y7U8"/>
<dbReference type="GO" id="GO:0020037">
    <property type="term" value="F:heme binding"/>
    <property type="evidence" value="ECO:0007669"/>
    <property type="project" value="InterPro"/>
</dbReference>
<dbReference type="PANTHER" id="PTHR24305:SF166">
    <property type="entry name" value="CYTOCHROME P450 12A4, MITOCHONDRIAL-RELATED"/>
    <property type="match status" value="1"/>
</dbReference>
<dbReference type="PROSITE" id="PS00086">
    <property type="entry name" value="CYTOCHROME_P450"/>
    <property type="match status" value="1"/>
</dbReference>
<dbReference type="PRINTS" id="PR00385">
    <property type="entry name" value="P450"/>
</dbReference>
<accession>A0AA38Y7U8</accession>
<dbReference type="Proteomes" id="UP001172681">
    <property type="component" value="Unassembled WGS sequence"/>
</dbReference>
<keyword evidence="8" id="KW-0472">Membrane</keyword>
<dbReference type="InterPro" id="IPR036396">
    <property type="entry name" value="Cyt_P450_sf"/>
</dbReference>
<dbReference type="PANTHER" id="PTHR24305">
    <property type="entry name" value="CYTOCHROME P450"/>
    <property type="match status" value="1"/>
</dbReference>
<evidence type="ECO:0000313" key="10">
    <source>
        <dbReference type="Proteomes" id="UP001172681"/>
    </source>
</evidence>
<keyword evidence="6 7" id="KW-0349">Heme</keyword>
<comment type="similarity">
    <text evidence="2 7">Belongs to the cytochrome P450 family.</text>
</comment>
<feature type="transmembrane region" description="Helical" evidence="8">
    <location>
        <begin position="236"/>
        <end position="257"/>
    </location>
</feature>